<evidence type="ECO:0000256" key="1">
    <source>
        <dbReference type="SAM" id="MobiDB-lite"/>
    </source>
</evidence>
<organism evidence="2 3">
    <name type="scientific">Lupinus luteus</name>
    <name type="common">European yellow lupine</name>
    <dbReference type="NCBI Taxonomy" id="3873"/>
    <lineage>
        <taxon>Eukaryota</taxon>
        <taxon>Viridiplantae</taxon>
        <taxon>Streptophyta</taxon>
        <taxon>Embryophyta</taxon>
        <taxon>Tracheophyta</taxon>
        <taxon>Spermatophyta</taxon>
        <taxon>Magnoliopsida</taxon>
        <taxon>eudicotyledons</taxon>
        <taxon>Gunneridae</taxon>
        <taxon>Pentapetalae</taxon>
        <taxon>rosids</taxon>
        <taxon>fabids</taxon>
        <taxon>Fabales</taxon>
        <taxon>Fabaceae</taxon>
        <taxon>Papilionoideae</taxon>
        <taxon>50 kb inversion clade</taxon>
        <taxon>genistoids sensu lato</taxon>
        <taxon>core genistoids</taxon>
        <taxon>Genisteae</taxon>
        <taxon>Lupinus</taxon>
    </lineage>
</organism>
<dbReference type="Proteomes" id="UP001497480">
    <property type="component" value="Unassembled WGS sequence"/>
</dbReference>
<evidence type="ECO:0000313" key="3">
    <source>
        <dbReference type="Proteomes" id="UP001497480"/>
    </source>
</evidence>
<protein>
    <submittedName>
        <fullName evidence="2">Uncharacterized protein</fullName>
    </submittedName>
</protein>
<gene>
    <name evidence="2" type="ORF">LLUT_LOCUS27665</name>
</gene>
<evidence type="ECO:0000313" key="2">
    <source>
        <dbReference type="EMBL" id="CAL0326605.1"/>
    </source>
</evidence>
<proteinExistence type="predicted"/>
<name>A0AAV1Y0C9_LUPLU</name>
<keyword evidence="3" id="KW-1185">Reference proteome</keyword>
<accession>A0AAV1Y0C9</accession>
<dbReference type="AlphaFoldDB" id="A0AAV1Y0C9"/>
<reference evidence="2 3" key="1">
    <citation type="submission" date="2024-03" db="EMBL/GenBank/DDBJ databases">
        <authorList>
            <person name="Martinez-Hernandez J."/>
        </authorList>
    </citation>
    <scope>NUCLEOTIDE SEQUENCE [LARGE SCALE GENOMIC DNA]</scope>
</reference>
<sequence>MANHNNSDYLSNLREFRARLESRVTPQNGAMRRQYLSNHINPQRELISTPILPDFNRSILTQDTRNFTNSRVFQPPPPSSSQSAVASRGSTSMFPYTSLGAPSQQAETSRFSSEAMLFGRNIAFELAQFQSSPIQKNMDLKVSPSDGTKPYINLLEIPITNDEFVNRVNMFGGNPERTLLDLELRL</sequence>
<dbReference type="EMBL" id="CAXHTB010000019">
    <property type="protein sequence ID" value="CAL0326605.1"/>
    <property type="molecule type" value="Genomic_DNA"/>
</dbReference>
<comment type="caution">
    <text evidence="2">The sequence shown here is derived from an EMBL/GenBank/DDBJ whole genome shotgun (WGS) entry which is preliminary data.</text>
</comment>
<feature type="region of interest" description="Disordered" evidence="1">
    <location>
        <begin position="68"/>
        <end position="88"/>
    </location>
</feature>